<evidence type="ECO:0000256" key="1">
    <source>
        <dbReference type="SAM" id="MobiDB-lite"/>
    </source>
</evidence>
<dbReference type="Gene3D" id="3.40.800.20">
    <property type="entry name" value="Histone deacetylase domain"/>
    <property type="match status" value="1"/>
</dbReference>
<protein>
    <submittedName>
        <fullName evidence="2">Histone deacetylase hda1</fullName>
    </submittedName>
</protein>
<dbReference type="InterPro" id="IPR023696">
    <property type="entry name" value="Ureohydrolase_dom_sf"/>
</dbReference>
<sequence length="289" mass="32854">MTETIGSLTTQPTPIETIVLSSDDEDDLPTHHARQSVMEREIDTEIDAMLPVGDTNKKETAKENTTCNQDQQPQGSPKHPSNNRHEEAPEQADALKDDVQVTDVPDNATEPKETKEPSLLVQSRDYIPQTTPSTPMVLKRHPIRQSRNQVSTYDDLKNSVNFDQFETDYPSSDGTDIAVSSRPKRTPKPPGSSLSHARSPKPMTVLKPLNKRRFLKTGFVYDTAMSYHATPDPMEIHPEDPHRIFKIFNIMEREGLLRECKRIKSRRATKQEILLVHNIVHYRKLRATS</sequence>
<keyword evidence="3" id="KW-1185">Reference proteome</keyword>
<dbReference type="STRING" id="4846.A0A367IJ24"/>
<dbReference type="EMBL" id="PJQM01007879">
    <property type="protein sequence ID" value="RCH77626.1"/>
    <property type="molecule type" value="Genomic_DNA"/>
</dbReference>
<evidence type="ECO:0000313" key="3">
    <source>
        <dbReference type="Proteomes" id="UP000253551"/>
    </source>
</evidence>
<dbReference type="SUPFAM" id="SSF52768">
    <property type="entry name" value="Arginase/deacetylase"/>
    <property type="match status" value="1"/>
</dbReference>
<dbReference type="Proteomes" id="UP000253551">
    <property type="component" value="Unassembled WGS sequence"/>
</dbReference>
<name>A0A367IJ24_RHIST</name>
<reference evidence="2 3" key="1">
    <citation type="journal article" date="2018" name="G3 (Bethesda)">
        <title>Phylogenetic and Phylogenomic Definition of Rhizopus Species.</title>
        <authorList>
            <person name="Gryganskyi A.P."/>
            <person name="Golan J."/>
            <person name="Dolatabadi S."/>
            <person name="Mondo S."/>
            <person name="Robb S."/>
            <person name="Idnurm A."/>
            <person name="Muszewska A."/>
            <person name="Steczkiewicz K."/>
            <person name="Masonjones S."/>
            <person name="Liao H.L."/>
            <person name="Gajdeczka M.T."/>
            <person name="Anike F."/>
            <person name="Vuek A."/>
            <person name="Anishchenko I.M."/>
            <person name="Voigt K."/>
            <person name="de Hoog G.S."/>
            <person name="Smith M.E."/>
            <person name="Heitman J."/>
            <person name="Vilgalys R."/>
            <person name="Stajich J.E."/>
        </authorList>
    </citation>
    <scope>NUCLEOTIDE SEQUENCE [LARGE SCALE GENOMIC DNA]</scope>
    <source>
        <strain evidence="2 3">LSU 92-RS-03</strain>
    </source>
</reference>
<evidence type="ECO:0000313" key="2">
    <source>
        <dbReference type="EMBL" id="RCH77626.1"/>
    </source>
</evidence>
<feature type="compositionally biased region" description="Polar residues" evidence="1">
    <location>
        <begin position="145"/>
        <end position="174"/>
    </location>
</feature>
<feature type="region of interest" description="Disordered" evidence="1">
    <location>
        <begin position="1"/>
        <end position="203"/>
    </location>
</feature>
<dbReference type="OrthoDB" id="424012at2759"/>
<dbReference type="AlphaFoldDB" id="A0A367IJ24"/>
<comment type="caution">
    <text evidence="2">The sequence shown here is derived from an EMBL/GenBank/DDBJ whole genome shotgun (WGS) entry which is preliminary data.</text>
</comment>
<feature type="non-terminal residue" evidence="2">
    <location>
        <position position="289"/>
    </location>
</feature>
<feature type="compositionally biased region" description="Basic and acidic residues" evidence="1">
    <location>
        <begin position="83"/>
        <end position="99"/>
    </location>
</feature>
<accession>A0A367IJ24</accession>
<proteinExistence type="predicted"/>
<organism evidence="2 3">
    <name type="scientific">Rhizopus stolonifer</name>
    <name type="common">Rhizopus nigricans</name>
    <dbReference type="NCBI Taxonomy" id="4846"/>
    <lineage>
        <taxon>Eukaryota</taxon>
        <taxon>Fungi</taxon>
        <taxon>Fungi incertae sedis</taxon>
        <taxon>Mucoromycota</taxon>
        <taxon>Mucoromycotina</taxon>
        <taxon>Mucoromycetes</taxon>
        <taxon>Mucorales</taxon>
        <taxon>Mucorineae</taxon>
        <taxon>Rhizopodaceae</taxon>
        <taxon>Rhizopus</taxon>
    </lineage>
</organism>
<dbReference type="InterPro" id="IPR037138">
    <property type="entry name" value="His_deacetylse_dom_sf"/>
</dbReference>
<feature type="compositionally biased region" description="Polar residues" evidence="1">
    <location>
        <begin position="1"/>
        <end position="14"/>
    </location>
</feature>
<gene>
    <name evidence="2" type="primary">HDA1_2</name>
    <name evidence="2" type="ORF">CU098_003877</name>
</gene>